<protein>
    <submittedName>
        <fullName evidence="1">Phage protein D</fullName>
    </submittedName>
</protein>
<dbReference type="KEGG" id="mhor:MSHOH_1918"/>
<dbReference type="RefSeq" id="WP_048139398.1">
    <property type="nucleotide sequence ID" value="NZ_CP009516.1"/>
</dbReference>
<dbReference type="Proteomes" id="UP000033101">
    <property type="component" value="Chromosome"/>
</dbReference>
<dbReference type="EMBL" id="CP009516">
    <property type="protein sequence ID" value="AKB78401.1"/>
    <property type="molecule type" value="Genomic_DNA"/>
</dbReference>
<dbReference type="SUPFAM" id="SSF69279">
    <property type="entry name" value="Phage tail proteins"/>
    <property type="match status" value="1"/>
</dbReference>
<evidence type="ECO:0000313" key="1">
    <source>
        <dbReference type="EMBL" id="AKB78401.1"/>
    </source>
</evidence>
<organism evidence="1 2">
    <name type="scientific">Methanosarcina horonobensis HB-1 = JCM 15518</name>
    <dbReference type="NCBI Taxonomy" id="1434110"/>
    <lineage>
        <taxon>Archaea</taxon>
        <taxon>Methanobacteriati</taxon>
        <taxon>Methanobacteriota</taxon>
        <taxon>Stenosarchaea group</taxon>
        <taxon>Methanomicrobia</taxon>
        <taxon>Methanosarcinales</taxon>
        <taxon>Methanosarcinaceae</taxon>
        <taxon>Methanosarcina</taxon>
    </lineage>
</organism>
<name>A0A0E3SC16_9EURY</name>
<keyword evidence="2" id="KW-1185">Reference proteome</keyword>
<sequence length="359" mass="40425">MTQLISSAEIYAPTFTVYRADSGEAVPKNEITGIEIDEDLENPGMFRIYFNEALDPKTQRFKWLDAESIFPGTMLVTSFGYASPRKESRITGRIRALSPGFFTGGPPTLTVEGYDLSHDLKKTHSDVNLNEVTYSDVARGIAEKNKLDSSGVEDPEIGPFRKIERKVNEKDYAFLKRLAEDIGFEFFIRNRILYFRKPADERKGSTDFEYYKNIISFSPRMSAANLVNEVRVTAWNEKNKETISETAELDEIKSSIGIQGFADIVEESQGTRLSVKIEGRVVRSREEAKAIALSELKKRNMGFITGTLECAGNPELRPGVTVNITKVGERFSGVYYVMKSKHVLGDAGYKTTLEVRRCL</sequence>
<gene>
    <name evidence="1" type="ORF">MSHOH_1918</name>
</gene>
<dbReference type="HOGENOM" id="CLU_061954_1_0_2"/>
<dbReference type="AlphaFoldDB" id="A0A0E3SC16"/>
<reference evidence="1 2" key="1">
    <citation type="submission" date="2014-07" db="EMBL/GenBank/DDBJ databases">
        <title>Methanogenic archaea and the global carbon cycle.</title>
        <authorList>
            <person name="Henriksen J.R."/>
            <person name="Luke J."/>
            <person name="Reinhart S."/>
            <person name="Benedict M.N."/>
            <person name="Youngblut N.D."/>
            <person name="Metcalf M.E."/>
            <person name="Whitaker R.J."/>
            <person name="Metcalf W.W."/>
        </authorList>
    </citation>
    <scope>NUCLEOTIDE SEQUENCE [LARGE SCALE GENOMIC DNA]</scope>
    <source>
        <strain evidence="1 2">HB-1</strain>
    </source>
</reference>
<dbReference type="OrthoDB" id="182537at2157"/>
<dbReference type="GeneID" id="24831145"/>
<proteinExistence type="predicted"/>
<evidence type="ECO:0000313" key="2">
    <source>
        <dbReference type="Proteomes" id="UP000033101"/>
    </source>
</evidence>
<dbReference type="STRING" id="1434110.MSHOH_1918"/>
<accession>A0A0E3SC16</accession>
<dbReference type="PATRIC" id="fig|1434110.4.peg.2443"/>